<evidence type="ECO:0000256" key="1">
    <source>
        <dbReference type="ARBA" id="ARBA00022475"/>
    </source>
</evidence>
<dbReference type="AlphaFoldDB" id="A0A316FJU8"/>
<evidence type="ECO:0000256" key="11">
    <source>
        <dbReference type="SAM" id="Phobius"/>
    </source>
</evidence>
<dbReference type="OrthoDB" id="7054914at2"/>
<organism evidence="13 14">
    <name type="scientific">Pleionea mediterranea</name>
    <dbReference type="NCBI Taxonomy" id="523701"/>
    <lineage>
        <taxon>Bacteria</taxon>
        <taxon>Pseudomonadati</taxon>
        <taxon>Pseudomonadota</taxon>
        <taxon>Gammaproteobacteria</taxon>
        <taxon>Oceanospirillales</taxon>
        <taxon>Pleioneaceae</taxon>
        <taxon>Pleionea</taxon>
    </lineage>
</organism>
<keyword evidence="2 9" id="KW-0997">Cell inner membrane</keyword>
<dbReference type="GO" id="GO:0000917">
    <property type="term" value="P:division septum assembly"/>
    <property type="evidence" value="ECO:0007669"/>
    <property type="project" value="TreeGrafter"/>
</dbReference>
<dbReference type="Gene3D" id="3.30.1400.10">
    <property type="entry name" value="ZipA, C-terminal FtsZ-binding domain"/>
    <property type="match status" value="1"/>
</dbReference>
<protein>
    <recommendedName>
        <fullName evidence="8">Cell division protein ZipA</fullName>
    </recommendedName>
</protein>
<comment type="subcellular location">
    <subcellularLocation>
        <location evidence="9">Cell inner membrane</location>
        <topology evidence="9">Single-pass type I membrane protein</topology>
    </subcellularLocation>
</comment>
<keyword evidence="3 8" id="KW-0132">Cell division</keyword>
<keyword evidence="6 9" id="KW-0472">Membrane</keyword>
<dbReference type="InterPro" id="IPR036765">
    <property type="entry name" value="ZipA_FtsZ-bd_C_sf"/>
</dbReference>
<name>A0A316FJU8_9GAMM</name>
<sequence length="299" mass="33379">MEWELRIILGIIGAAIIGYVAFDGWRRSQKAKQARQEIKDLVNVDQDARDRQGFDYLGVSEPRTIKQSSANEQDSDNSASEIDNASVRPSASNTNADQSSDKLSANKAEQIVITEDDAITADRHTMSSGGEEHLTAEPLVKSSDKSSSKHTDTVTHQEPELIFSLTLLSQETPFNGDALLQRLIEFGCRFGDMNIFHCCKTPGNDSEKYFSVANAFNPGVFDLDNMSQESFKGVSFFMGIPGAYEPEVAYKKMVETARALQKEFGGKLMDSSRSVFTEQTYQHEKEQINDYKRKSLTRS</sequence>
<feature type="compositionally biased region" description="Basic and acidic residues" evidence="10">
    <location>
        <begin position="281"/>
        <end position="293"/>
    </location>
</feature>
<dbReference type="InterPro" id="IPR007449">
    <property type="entry name" value="ZipA_FtsZ-bd_C"/>
</dbReference>
<evidence type="ECO:0000313" key="13">
    <source>
        <dbReference type="EMBL" id="PWK49211.1"/>
    </source>
</evidence>
<evidence type="ECO:0000256" key="5">
    <source>
        <dbReference type="ARBA" id="ARBA00022989"/>
    </source>
</evidence>
<dbReference type="PANTHER" id="PTHR38685">
    <property type="entry name" value="CELL DIVISION PROTEIN ZIPA"/>
    <property type="match status" value="1"/>
</dbReference>
<feature type="compositionally biased region" description="Polar residues" evidence="10">
    <location>
        <begin position="65"/>
        <end position="103"/>
    </location>
</feature>
<keyword evidence="5 11" id="KW-1133">Transmembrane helix</keyword>
<comment type="similarity">
    <text evidence="8">Belongs to the ZipA family.</text>
</comment>
<evidence type="ECO:0000259" key="12">
    <source>
        <dbReference type="SMART" id="SM00771"/>
    </source>
</evidence>
<evidence type="ECO:0000256" key="10">
    <source>
        <dbReference type="SAM" id="MobiDB-lite"/>
    </source>
</evidence>
<keyword evidence="7 8" id="KW-0131">Cell cycle</keyword>
<dbReference type="EMBL" id="QGGU01000008">
    <property type="protein sequence ID" value="PWK49211.1"/>
    <property type="molecule type" value="Genomic_DNA"/>
</dbReference>
<evidence type="ECO:0000256" key="8">
    <source>
        <dbReference type="RuleBase" id="RU003612"/>
    </source>
</evidence>
<reference evidence="13 14" key="1">
    <citation type="submission" date="2018-05" db="EMBL/GenBank/DDBJ databases">
        <title>Genomic Encyclopedia of Type Strains, Phase IV (KMG-IV): sequencing the most valuable type-strain genomes for metagenomic binning, comparative biology and taxonomic classification.</title>
        <authorList>
            <person name="Goeker M."/>
        </authorList>
    </citation>
    <scope>NUCLEOTIDE SEQUENCE [LARGE SCALE GENOMIC DNA]</scope>
    <source>
        <strain evidence="13 14">DSM 25350</strain>
    </source>
</reference>
<comment type="function">
    <text evidence="8">Essential cell division protein that stabilizes the FtsZ protofilaments by cross-linking them and that serves as a cytoplasmic membrane anchor for the Z ring. Also required for the recruitment to the septal ring of downstream cell division proteins.</text>
</comment>
<evidence type="ECO:0000313" key="14">
    <source>
        <dbReference type="Proteomes" id="UP000245790"/>
    </source>
</evidence>
<evidence type="ECO:0000256" key="4">
    <source>
        <dbReference type="ARBA" id="ARBA00022692"/>
    </source>
</evidence>
<dbReference type="SUPFAM" id="SSF64383">
    <property type="entry name" value="Cell-division protein ZipA, C-terminal domain"/>
    <property type="match status" value="1"/>
</dbReference>
<proteinExistence type="inferred from homology"/>
<feature type="compositionally biased region" description="Basic and acidic residues" evidence="10">
    <location>
        <begin position="142"/>
        <end position="155"/>
    </location>
</feature>
<dbReference type="GO" id="GO:0032153">
    <property type="term" value="C:cell division site"/>
    <property type="evidence" value="ECO:0007669"/>
    <property type="project" value="TreeGrafter"/>
</dbReference>
<dbReference type="NCBIfam" id="TIGR02205">
    <property type="entry name" value="septum_zipA"/>
    <property type="match status" value="1"/>
</dbReference>
<dbReference type="GO" id="GO:0005886">
    <property type="term" value="C:plasma membrane"/>
    <property type="evidence" value="ECO:0007669"/>
    <property type="project" value="UniProtKB-SubCell"/>
</dbReference>
<evidence type="ECO:0000256" key="2">
    <source>
        <dbReference type="ARBA" id="ARBA00022519"/>
    </source>
</evidence>
<feature type="transmembrane region" description="Helical" evidence="11">
    <location>
        <begin position="6"/>
        <end position="25"/>
    </location>
</feature>
<dbReference type="SMART" id="SM00771">
    <property type="entry name" value="ZipA_C"/>
    <property type="match status" value="1"/>
</dbReference>
<dbReference type="InterPro" id="IPR011919">
    <property type="entry name" value="Cell_div_ZipA"/>
</dbReference>
<dbReference type="RefSeq" id="WP_109764010.1">
    <property type="nucleotide sequence ID" value="NZ_QGGU01000008.1"/>
</dbReference>
<feature type="region of interest" description="Disordered" evidence="10">
    <location>
        <begin position="127"/>
        <end position="155"/>
    </location>
</feature>
<evidence type="ECO:0000256" key="3">
    <source>
        <dbReference type="ARBA" id="ARBA00022618"/>
    </source>
</evidence>
<evidence type="ECO:0000256" key="6">
    <source>
        <dbReference type="ARBA" id="ARBA00023136"/>
    </source>
</evidence>
<evidence type="ECO:0000256" key="7">
    <source>
        <dbReference type="ARBA" id="ARBA00023306"/>
    </source>
</evidence>
<keyword evidence="1 9" id="KW-1003">Cell membrane</keyword>
<accession>A0A316FJU8</accession>
<gene>
    <name evidence="13" type="ORF">C8D97_108120</name>
</gene>
<dbReference type="Pfam" id="PF04354">
    <property type="entry name" value="ZipA_C"/>
    <property type="match status" value="1"/>
</dbReference>
<feature type="region of interest" description="Disordered" evidence="10">
    <location>
        <begin position="55"/>
        <end position="105"/>
    </location>
</feature>
<keyword evidence="4 9" id="KW-0812">Transmembrane</keyword>
<dbReference type="Proteomes" id="UP000245790">
    <property type="component" value="Unassembled WGS sequence"/>
</dbReference>
<feature type="region of interest" description="Disordered" evidence="10">
    <location>
        <begin position="278"/>
        <end position="299"/>
    </location>
</feature>
<evidence type="ECO:0000256" key="9">
    <source>
        <dbReference type="RuleBase" id="RU003613"/>
    </source>
</evidence>
<keyword evidence="14" id="KW-1185">Reference proteome</keyword>
<comment type="caution">
    <text evidence="13">The sequence shown here is derived from an EMBL/GenBank/DDBJ whole genome shotgun (WGS) entry which is preliminary data.</text>
</comment>
<dbReference type="PANTHER" id="PTHR38685:SF1">
    <property type="entry name" value="CELL DIVISION PROTEIN ZIPA"/>
    <property type="match status" value="1"/>
</dbReference>
<feature type="domain" description="ZipA C-terminal FtsZ-binding" evidence="12">
    <location>
        <begin position="159"/>
        <end position="288"/>
    </location>
</feature>